<evidence type="ECO:0000313" key="2">
    <source>
        <dbReference type="Proteomes" id="UP000305451"/>
    </source>
</evidence>
<comment type="caution">
    <text evidence="1">The sequence shown here is derived from an EMBL/GenBank/DDBJ whole genome shotgun (WGS) entry which is preliminary data.</text>
</comment>
<proteinExistence type="predicted"/>
<protein>
    <recommendedName>
        <fullName evidence="3">Response regulatory domain-containing protein</fullName>
    </recommendedName>
</protein>
<dbReference type="AlphaFoldDB" id="A0A4S2H8Y8"/>
<dbReference type="Proteomes" id="UP000305451">
    <property type="component" value="Unassembled WGS sequence"/>
</dbReference>
<organism evidence="1 2">
    <name type="scientific">Marinicauda pacifica</name>
    <dbReference type="NCBI Taxonomy" id="1133559"/>
    <lineage>
        <taxon>Bacteria</taxon>
        <taxon>Pseudomonadati</taxon>
        <taxon>Pseudomonadota</taxon>
        <taxon>Alphaproteobacteria</taxon>
        <taxon>Maricaulales</taxon>
        <taxon>Maricaulaceae</taxon>
        <taxon>Marinicauda</taxon>
    </lineage>
</organism>
<accession>A0A4S2H8Y8</accession>
<sequence>MLTGCTLFLIETDTAVFEAFEALSSTFNFVLHRFDTLQSAMQSAIVNAGDCVVLDCDNPSDVDQLLFWRETQAPASQLLLLSGLPGPLLNIFRGGNPGLEILEKPVNGDELIAVLLQMKKNRTRLG</sequence>
<name>A0A4S2H8Y8_9PROT</name>
<evidence type="ECO:0008006" key="3">
    <source>
        <dbReference type="Google" id="ProtNLM"/>
    </source>
</evidence>
<dbReference type="SUPFAM" id="SSF52172">
    <property type="entry name" value="CheY-like"/>
    <property type="match status" value="1"/>
</dbReference>
<dbReference type="EMBL" id="SRXV01000003">
    <property type="protein sequence ID" value="TGY92256.1"/>
    <property type="molecule type" value="Genomic_DNA"/>
</dbReference>
<evidence type="ECO:0000313" key="1">
    <source>
        <dbReference type="EMBL" id="TGY92256.1"/>
    </source>
</evidence>
<dbReference type="RefSeq" id="WP_135945389.1">
    <property type="nucleotide sequence ID" value="NZ_BMEI01000003.1"/>
</dbReference>
<gene>
    <name evidence="1" type="ORF">E5162_11430</name>
</gene>
<dbReference type="InterPro" id="IPR011006">
    <property type="entry name" value="CheY-like_superfamily"/>
</dbReference>
<keyword evidence="2" id="KW-1185">Reference proteome</keyword>
<reference evidence="1 2" key="1">
    <citation type="journal article" date="2013" name="Int. J. Syst. Evol. Microbiol.">
        <title>Marinicauda pacifica gen. nov., sp. nov., a prosthecate alphaproteobacterium of the family Hyphomonadaceae isolated from deep seawater.</title>
        <authorList>
            <person name="Zhang X.Y."/>
            <person name="Li G.W."/>
            <person name="Wang C.S."/>
            <person name="Zhang Y.J."/>
            <person name="Xu X.W."/>
            <person name="Li H."/>
            <person name="Liu A."/>
            <person name="Liu C."/>
            <person name="Xie B.B."/>
            <person name="Qin Q.L."/>
            <person name="Xu Z."/>
            <person name="Chen X.L."/>
            <person name="Zhou B.C."/>
            <person name="Zhang Y.Z."/>
        </authorList>
    </citation>
    <scope>NUCLEOTIDE SEQUENCE [LARGE SCALE GENOMIC DNA]</scope>
    <source>
        <strain evidence="1 2">P-1 km-3</strain>
    </source>
</reference>